<name>A0A848KPT8_9ACTN</name>
<feature type="active site" description="Nucleophile" evidence="4">
    <location>
        <position position="389"/>
    </location>
</feature>
<evidence type="ECO:0000256" key="3">
    <source>
        <dbReference type="ARBA" id="ARBA00022691"/>
    </source>
</evidence>
<gene>
    <name evidence="7" type="ORF">HH308_01855</name>
</gene>
<dbReference type="SUPFAM" id="SSF53335">
    <property type="entry name" value="S-adenosyl-L-methionine-dependent methyltransferases"/>
    <property type="match status" value="1"/>
</dbReference>
<accession>A0A848KPT8</accession>
<dbReference type="InterPro" id="IPR010280">
    <property type="entry name" value="U5_MeTrfase_fam"/>
</dbReference>
<dbReference type="PANTHER" id="PTHR11061:SF30">
    <property type="entry name" value="TRNA (URACIL(54)-C(5))-METHYLTRANSFERASE"/>
    <property type="match status" value="1"/>
</dbReference>
<feature type="region of interest" description="Disordered" evidence="5">
    <location>
        <begin position="208"/>
        <end position="234"/>
    </location>
</feature>
<evidence type="ECO:0000313" key="7">
    <source>
        <dbReference type="EMBL" id="NMN99956.1"/>
    </source>
</evidence>
<dbReference type="Gene3D" id="3.40.50.150">
    <property type="entry name" value="Vaccinia Virus protein VP39"/>
    <property type="match status" value="1"/>
</dbReference>
<dbReference type="AlphaFoldDB" id="A0A848KPT8"/>
<keyword evidence="1 4" id="KW-0489">Methyltransferase</keyword>
<organism evidence="7 8">
    <name type="scientific">Gordonia asplenii</name>
    <dbReference type="NCBI Taxonomy" id="2725283"/>
    <lineage>
        <taxon>Bacteria</taxon>
        <taxon>Bacillati</taxon>
        <taxon>Actinomycetota</taxon>
        <taxon>Actinomycetes</taxon>
        <taxon>Mycobacteriales</taxon>
        <taxon>Gordoniaceae</taxon>
        <taxon>Gordonia</taxon>
    </lineage>
</organism>
<evidence type="ECO:0000313" key="8">
    <source>
        <dbReference type="Proteomes" id="UP000550729"/>
    </source>
</evidence>
<dbReference type="InterPro" id="IPR002792">
    <property type="entry name" value="TRAM_dom"/>
</dbReference>
<evidence type="ECO:0000256" key="4">
    <source>
        <dbReference type="PROSITE-ProRule" id="PRU01024"/>
    </source>
</evidence>
<dbReference type="GO" id="GO:0070475">
    <property type="term" value="P:rRNA base methylation"/>
    <property type="evidence" value="ECO:0007669"/>
    <property type="project" value="TreeGrafter"/>
</dbReference>
<dbReference type="Gene3D" id="2.40.50.140">
    <property type="entry name" value="Nucleic acid-binding proteins"/>
    <property type="match status" value="1"/>
</dbReference>
<dbReference type="Gene3D" id="2.40.50.1070">
    <property type="match status" value="1"/>
</dbReference>
<protein>
    <submittedName>
        <fullName evidence="7">Class I SAM-dependent RNA methyltransferase</fullName>
    </submittedName>
</protein>
<keyword evidence="8" id="KW-1185">Reference proteome</keyword>
<keyword evidence="3 4" id="KW-0949">S-adenosyl-L-methionine</keyword>
<keyword evidence="2 4" id="KW-0808">Transferase</keyword>
<dbReference type="SUPFAM" id="SSF50249">
    <property type="entry name" value="Nucleic acid-binding proteins"/>
    <property type="match status" value="1"/>
</dbReference>
<dbReference type="InterPro" id="IPR012340">
    <property type="entry name" value="NA-bd_OB-fold"/>
</dbReference>
<evidence type="ECO:0000256" key="2">
    <source>
        <dbReference type="ARBA" id="ARBA00022679"/>
    </source>
</evidence>
<dbReference type="PANTHER" id="PTHR11061">
    <property type="entry name" value="RNA M5U METHYLTRANSFERASE"/>
    <property type="match status" value="1"/>
</dbReference>
<reference evidence="7 8" key="1">
    <citation type="submission" date="2020-04" db="EMBL/GenBank/DDBJ databases">
        <title>Gordonia sp. nov. TBRC 11910.</title>
        <authorList>
            <person name="Suriyachadkun C."/>
        </authorList>
    </citation>
    <scope>NUCLEOTIDE SEQUENCE [LARGE SCALE GENOMIC DNA]</scope>
    <source>
        <strain evidence="7 8">TBRC 11910</strain>
    </source>
</reference>
<evidence type="ECO:0000259" key="6">
    <source>
        <dbReference type="PROSITE" id="PS50926"/>
    </source>
</evidence>
<proteinExistence type="inferred from homology"/>
<comment type="caution">
    <text evidence="7">The sequence shown here is derived from an EMBL/GenBank/DDBJ whole genome shotgun (WGS) entry which is preliminary data.</text>
</comment>
<feature type="compositionally biased region" description="Basic residues" evidence="5">
    <location>
        <begin position="224"/>
        <end position="233"/>
    </location>
</feature>
<comment type="similarity">
    <text evidence="4">Belongs to the class I-like SAM-binding methyltransferase superfamily. RNA M5U methyltransferase family.</text>
</comment>
<dbReference type="PROSITE" id="PS51687">
    <property type="entry name" value="SAM_MT_RNA_M5U"/>
    <property type="match status" value="1"/>
</dbReference>
<dbReference type="Proteomes" id="UP000550729">
    <property type="component" value="Unassembled WGS sequence"/>
</dbReference>
<feature type="binding site" evidence="4">
    <location>
        <position position="313"/>
    </location>
    <ligand>
        <name>S-adenosyl-L-methionine</name>
        <dbReference type="ChEBI" id="CHEBI:59789"/>
    </ligand>
</feature>
<feature type="binding site" evidence="4">
    <location>
        <position position="362"/>
    </location>
    <ligand>
        <name>S-adenosyl-L-methionine</name>
        <dbReference type="ChEBI" id="CHEBI:59789"/>
    </ligand>
</feature>
<dbReference type="Pfam" id="PF05958">
    <property type="entry name" value="tRNA_U5-meth_tr"/>
    <property type="match status" value="1"/>
</dbReference>
<dbReference type="RefSeq" id="WP_170192432.1">
    <property type="nucleotide sequence ID" value="NZ_JABBNB010000001.1"/>
</dbReference>
<feature type="binding site" evidence="4">
    <location>
        <position position="293"/>
    </location>
    <ligand>
        <name>S-adenosyl-L-methionine</name>
        <dbReference type="ChEBI" id="CHEBI:59789"/>
    </ligand>
</feature>
<sequence>MSAPASTPRGAWSGRELEVTLDRLAHGGAAVGRVDGRVVFVRGALPGERVRALVVDDRKAAFCHADVVEIVEASPYRIDPACPAAAAGAGCCDLSFVSLPHLRDLKTEVLTDTLARVGRLPDVEASVRSLIGPDDPGAAWRVRARLSVDGQGYPGFHRHHGAQIVAEPCIALHPAMYATVRDQRYQPGSDVIVVRDTEAQVHVVEIPEESAPRRGHSRATAQRNRARSGRKTSHLVAGSATATFQVGRRRWEIPSTGFWQAHERAPQVYSDTIAELVAAHRPLSGGSTVWDLYGGAGVFTAGLLDAAAAGGVELGQMHIVDTDSTALDAAQTTLDDLRVHVHRGSAQAVVDGLPTPDVVVLDPPRSGAGREVVEAVADADPAIIVHIGCDVAAFARDLGLFADRGYRVVELRGFDAFPRTHHVEAIAALVPASG</sequence>
<dbReference type="EMBL" id="JABBNB010000001">
    <property type="protein sequence ID" value="NMN99956.1"/>
    <property type="molecule type" value="Genomic_DNA"/>
</dbReference>
<dbReference type="GO" id="GO:0070041">
    <property type="term" value="F:rRNA (uridine-C5-)-methyltransferase activity"/>
    <property type="evidence" value="ECO:0007669"/>
    <property type="project" value="TreeGrafter"/>
</dbReference>
<dbReference type="PROSITE" id="PS50926">
    <property type="entry name" value="TRAM"/>
    <property type="match status" value="1"/>
</dbReference>
<evidence type="ECO:0000256" key="5">
    <source>
        <dbReference type="SAM" id="MobiDB-lite"/>
    </source>
</evidence>
<feature type="binding site" evidence="4">
    <location>
        <position position="260"/>
    </location>
    <ligand>
        <name>S-adenosyl-L-methionine</name>
        <dbReference type="ChEBI" id="CHEBI:59789"/>
    </ligand>
</feature>
<dbReference type="Pfam" id="PF01938">
    <property type="entry name" value="TRAM"/>
    <property type="match status" value="1"/>
</dbReference>
<dbReference type="InterPro" id="IPR029063">
    <property type="entry name" value="SAM-dependent_MTases_sf"/>
</dbReference>
<feature type="domain" description="TRAM" evidence="6">
    <location>
        <begin position="10"/>
        <end position="69"/>
    </location>
</feature>
<evidence type="ECO:0000256" key="1">
    <source>
        <dbReference type="ARBA" id="ARBA00022603"/>
    </source>
</evidence>